<dbReference type="RefSeq" id="WP_157482837.1">
    <property type="nucleotide sequence ID" value="NZ_BAZW01000047.1"/>
</dbReference>
<protein>
    <submittedName>
        <fullName evidence="2">Uncharacterized protein</fullName>
    </submittedName>
</protein>
<keyword evidence="3" id="KW-1185">Reference proteome</keyword>
<evidence type="ECO:0000256" key="1">
    <source>
        <dbReference type="SAM" id="MobiDB-lite"/>
    </source>
</evidence>
<gene>
    <name evidence="2" type="ORF">JCM15548_13772</name>
</gene>
<sequence>MRITLRLFIIIIVCFAGLQLSPAQNGHFSQDGTAGYVSKLEEVFNISADKRAARDFIKVVDEFWNASETPESLKEQIMRVSDMLHEKKARPYPDYHLYISTVFSFVNTQHPPQNFTTWHHAVFTLLSNNRYPIRHAIRLFELTQELLNNNVLYATAALDWVTSSQQYQYIFTDSLYLKVENATITCRSRTDSISVFNASGTVNLMSGQWQGTKGKITWEQSGLDAQKVFATFGDFFIDMSRNQFSVDSAEFHNRDYFNNPLLGSIHQRLMNIRNPENTTYPKFESYEQRYRIDNIHENFNYEGGFSQHGAKFLGSGTHQNPAIINIYRNDTLFITAKSLYFALRQDQIVSNTTEITMHLDSGYIYHPGLLFKYMAEAREVHLIRDGEGLSRSPFFNTYHNISMDTELIKWVIGQPTIELRMITGAAENHAFFESISYFREEFFNYLQGMDAIHPLQGLANCSKAFKSNTFTAKDYANFLKMPENQIRQQIIGLSFHGFIGFNVNTDTVEIRDRLRDFLLFRAGRKDYDVIRFKSETPGSIPNAIFDLKNYDMELNGVAAISISDRQNVVFFPREEKLTLKKDRNFSFDGSIASGMINLFGNGFIFNYQNFRIDLNVIDSMAMRIETEGFDYYGRSAQSKIRSTVSQLSGFLEIDAPDNKSGKETLAEFPRLTSNTNSYVYYDHPFTQDGAYERELFYFLLDPFEIDSVNQLTRDNITFSGTFHSGIFPDIKEQLVVRPDFSLGFVRKSPGTGYPIYNNHGTFTNAIDLSNEGLKGNGTLAWLTTTAVSEDFTFLPKKTVGLAHRFNIEPVETGIEYPDVQGRYASIDYQPFDDQLIAEMQEEAFTLYQKETSLEGTLIVTPNGLEGTGRLNMPKANLRADLFNLGHHVVMADSSDFNLVQDPSANSVNFRTENLLSTIDFKTRMGTFSARDAGSKVEFTDNRYLAFISEFSWDMDNNDVYLGASGSPGNRFVSTHRRQDSLEFLVPLALYDVEAGKIFAQEVKHINVADTRMYLSSGEVTINKDALLDVLDSVKIELNDSIHSFYEARVNIEGKNAYEASGKYDFTNGNQNIKTIHFSNISPSRESTTVASGEIPESDIFTFNKYFAYKGEVALTAGNPLLAFKGGAQMLHDCSHLGPQTYVRFESEIDPNKVRIPIGDNIQNYEYDEIFNHLFLNRDSNIIYSSFMEERLFHSDVPIVTSKGFLHYEPAHNAFAVAEAYKIDQTDTTGNVMRFHNSGCLVTGHGQINMGLDLEQVKTYATGTATHHRSENLAELSTLFALDFMLEQETVNLLVNGLKTGPVLTKSPFESAGTLERMAEWMGKETATDVAREVQGFEPFRALPDEHKHMLVLDSLTWAWDPASRSYIADTEAFIGWVRDNPINRKVQVKSTIAFSRGGNSLDMYIQVTDEVYFFFSYRNGIMQTRSSIEAYNTHVQALDTDDRKLKTGMGEKPYSFILAPESRMKRLLRKFDPGNEEGEEGDFEEEDFEEDFEEAEKDE</sequence>
<accession>A0A0E9M1I6</accession>
<evidence type="ECO:0000313" key="3">
    <source>
        <dbReference type="Proteomes" id="UP000032900"/>
    </source>
</evidence>
<comment type="caution">
    <text evidence="2">The sequence shown here is derived from an EMBL/GenBank/DDBJ whole genome shotgun (WGS) entry which is preliminary data.</text>
</comment>
<reference evidence="2 3" key="1">
    <citation type="journal article" date="2015" name="Microbes Environ.">
        <title>Distribution and evolution of nitrogen fixation genes in the phylum bacteroidetes.</title>
        <authorList>
            <person name="Inoue J."/>
            <person name="Oshima K."/>
            <person name="Suda W."/>
            <person name="Sakamoto M."/>
            <person name="Iino T."/>
            <person name="Noda S."/>
            <person name="Hongoh Y."/>
            <person name="Hattori M."/>
            <person name="Ohkuma M."/>
        </authorList>
    </citation>
    <scope>NUCLEOTIDE SEQUENCE [LARGE SCALE GENOMIC DNA]</scope>
    <source>
        <strain evidence="2">JCM 15548</strain>
    </source>
</reference>
<organism evidence="2 3">
    <name type="scientific">Geofilum rubicundum JCM 15548</name>
    <dbReference type="NCBI Taxonomy" id="1236989"/>
    <lineage>
        <taxon>Bacteria</taxon>
        <taxon>Pseudomonadati</taxon>
        <taxon>Bacteroidota</taxon>
        <taxon>Bacteroidia</taxon>
        <taxon>Marinilabiliales</taxon>
        <taxon>Marinilabiliaceae</taxon>
        <taxon>Geofilum</taxon>
    </lineage>
</organism>
<evidence type="ECO:0000313" key="2">
    <source>
        <dbReference type="EMBL" id="GAO31413.1"/>
    </source>
</evidence>
<feature type="compositionally biased region" description="Acidic residues" evidence="1">
    <location>
        <begin position="1474"/>
        <end position="1499"/>
    </location>
</feature>
<dbReference type="Proteomes" id="UP000032900">
    <property type="component" value="Unassembled WGS sequence"/>
</dbReference>
<feature type="region of interest" description="Disordered" evidence="1">
    <location>
        <begin position="1470"/>
        <end position="1499"/>
    </location>
</feature>
<proteinExistence type="predicted"/>
<dbReference type="STRING" id="1236989.JCM15548_13772"/>
<dbReference type="EMBL" id="BAZW01000047">
    <property type="protein sequence ID" value="GAO31413.1"/>
    <property type="molecule type" value="Genomic_DNA"/>
</dbReference>
<dbReference type="OrthoDB" id="1465441at2"/>
<name>A0A0E9M1I6_9BACT</name>